<protein>
    <recommendedName>
        <fullName evidence="3">MG2 domain-containing protein</fullName>
    </recommendedName>
</protein>
<sequence>MVIVALKLDAVAQDTGAVKKLIRIAEDQRARFPAEKLYLQFDRPNYTTYDTIWFKASLFNAATYSPSRLSSKVYIELINDSSSVVNRFAIPMVSGLGQGYIVLNEKINDGTYTVRAYTNWMQNFGDDTYFSKQFYVGKPSDQGSWLISEQHILKTLPQGNEVSIALKLSNLNNAVIPYRDIELRLTEGKKTLFKNNYLTSDGGNIIANFILPKKADTRQLSLLITDKTNKNKYSFPFYPGGQLQDIDLQFMPEGGNLVNGLSSRVAFKAISEDGLGTPVNGKILSNTGREVCNFATVHNGMGSFFIMPQASETYAAKYELNGVTHSVPLPLAQPSGLALRVDNLSSPDSLYVYIRTTPEIAAANKPYSLIIQSAGEIYLGLSFKISRGFTNIQLAKNNFMSGIVGFTVIDADNKPLCERRIFIDHHDRLNLEIADPQSRYQPKDSIALNVNVCDVNGAPVIGSFAVAVTDDAFIKADPLADNIVSRLLLTSELKGYIETPGWYFASDNINTAIALDELMLAQGWTGFDWDKALQVVPLQPKFKPEPDNRLTGTLRNLFNKPAKDSKLNLFSISKKYGLLVFDTVSNARGEFVFDNLPLLDTISYTLRVNNKKDKASTADIVLDIFKPADVTGNGVRLMPWYMHVKDTAMLAYFNRPQPPRYNGIDISEVKGRLLKEVKIKAGKPNIIVGQYSGYVQKEFAEKELVEAGKTTLYDLISRKVGGFGTGHLYRESIFGKATYHEQPALVVGMTMVSDIIVDGQGTSIMSADGKGSDPQTAIDFMKSIGADDVKNIKIAEGMNMFITVTTRSGNGIFTRPAFNILSYRPVPLCLPRQFYRPKYDVKSAAAFTPRPTIHWEPNLITDKNGRASLSFFAADKPGTYTVIIEGTDMNGNFGRQTGKMVISPPVRAATTQSAVK</sequence>
<dbReference type="EMBL" id="JACWMY010000016">
    <property type="protein sequence ID" value="MBD1367025.1"/>
    <property type="molecule type" value="Genomic_DNA"/>
</dbReference>
<dbReference type="RefSeq" id="WP_191191661.1">
    <property type="nucleotide sequence ID" value="NZ_JACWMY010000016.1"/>
</dbReference>
<comment type="caution">
    <text evidence="1">The sequence shown here is derived from an EMBL/GenBank/DDBJ whole genome shotgun (WGS) entry which is preliminary data.</text>
</comment>
<reference evidence="1 2" key="1">
    <citation type="submission" date="2020-09" db="EMBL/GenBank/DDBJ databases">
        <title>Novel species of Mucilaginibacter isolated from a glacier on the Tibetan Plateau.</title>
        <authorList>
            <person name="Liu Q."/>
            <person name="Xin Y.-H."/>
        </authorList>
    </citation>
    <scope>NUCLEOTIDE SEQUENCE [LARGE SCALE GENOMIC DNA]</scope>
    <source>
        <strain evidence="1 2">ZT4R22</strain>
    </source>
</reference>
<evidence type="ECO:0008006" key="3">
    <source>
        <dbReference type="Google" id="ProtNLM"/>
    </source>
</evidence>
<accession>A0ABR7WXK7</accession>
<evidence type="ECO:0000313" key="1">
    <source>
        <dbReference type="EMBL" id="MBD1367025.1"/>
    </source>
</evidence>
<evidence type="ECO:0000313" key="2">
    <source>
        <dbReference type="Proteomes" id="UP000606600"/>
    </source>
</evidence>
<gene>
    <name evidence="1" type="ORF">IDJ77_24655</name>
</gene>
<proteinExistence type="predicted"/>
<keyword evidence="2" id="KW-1185">Reference proteome</keyword>
<dbReference type="Gene3D" id="2.60.40.1930">
    <property type="match status" value="1"/>
</dbReference>
<dbReference type="Proteomes" id="UP000606600">
    <property type="component" value="Unassembled WGS sequence"/>
</dbReference>
<organism evidence="1 2">
    <name type="scientific">Mucilaginibacter pankratovii</name>
    <dbReference type="NCBI Taxonomy" id="2772110"/>
    <lineage>
        <taxon>Bacteria</taxon>
        <taxon>Pseudomonadati</taxon>
        <taxon>Bacteroidota</taxon>
        <taxon>Sphingobacteriia</taxon>
        <taxon>Sphingobacteriales</taxon>
        <taxon>Sphingobacteriaceae</taxon>
        <taxon>Mucilaginibacter</taxon>
    </lineage>
</organism>
<name>A0ABR7WXK7_9SPHI</name>